<evidence type="ECO:0000256" key="1">
    <source>
        <dbReference type="ARBA" id="ARBA00022723"/>
    </source>
</evidence>
<evidence type="ECO:0000256" key="3">
    <source>
        <dbReference type="SAM" id="SignalP"/>
    </source>
</evidence>
<dbReference type="InterPro" id="IPR050316">
    <property type="entry name" value="Tyrosinase/Hemocyanin"/>
</dbReference>
<protein>
    <recommendedName>
        <fullName evidence="4">Tyrosinase copper-binding domain-containing protein</fullName>
    </recommendedName>
</protein>
<name>A0A1S8CTM4_9GAMM</name>
<dbReference type="GO" id="GO:0046872">
    <property type="term" value="F:metal ion binding"/>
    <property type="evidence" value="ECO:0007669"/>
    <property type="project" value="UniProtKB-KW"/>
</dbReference>
<feature type="signal peptide" evidence="3">
    <location>
        <begin position="1"/>
        <end position="23"/>
    </location>
</feature>
<dbReference type="PRINTS" id="PR00092">
    <property type="entry name" value="TYROSINASE"/>
</dbReference>
<gene>
    <name evidence="5" type="ORF">BKE30_11340</name>
</gene>
<dbReference type="PANTHER" id="PTHR11474:SF76">
    <property type="entry name" value="SHKT DOMAIN-CONTAINING PROTEIN"/>
    <property type="match status" value="1"/>
</dbReference>
<dbReference type="STRING" id="1907941.BKE30_11340"/>
<comment type="caution">
    <text evidence="5">The sequence shown here is derived from an EMBL/GenBank/DDBJ whole genome shotgun (WGS) entry which is preliminary data.</text>
</comment>
<keyword evidence="1" id="KW-0479">Metal-binding</keyword>
<organism evidence="5 6">
    <name type="scientific">Alkanindiges hydrocarboniclasticus</name>
    <dbReference type="NCBI Taxonomy" id="1907941"/>
    <lineage>
        <taxon>Bacteria</taxon>
        <taxon>Pseudomonadati</taxon>
        <taxon>Pseudomonadota</taxon>
        <taxon>Gammaproteobacteria</taxon>
        <taxon>Moraxellales</taxon>
        <taxon>Moraxellaceae</taxon>
        <taxon>Alkanindiges</taxon>
    </lineage>
</organism>
<keyword evidence="2" id="KW-0186">Copper</keyword>
<keyword evidence="6" id="KW-1185">Reference proteome</keyword>
<dbReference type="SUPFAM" id="SSF48056">
    <property type="entry name" value="Di-copper centre-containing domain"/>
    <property type="match status" value="1"/>
</dbReference>
<evidence type="ECO:0000313" key="5">
    <source>
        <dbReference type="EMBL" id="ONG38754.1"/>
    </source>
</evidence>
<dbReference type="RefSeq" id="WP_076878717.1">
    <property type="nucleotide sequence ID" value="NZ_MLCN01000029.1"/>
</dbReference>
<feature type="chain" id="PRO_5012390822" description="Tyrosinase copper-binding domain-containing protein" evidence="3">
    <location>
        <begin position="24"/>
        <end position="522"/>
    </location>
</feature>
<sequence length="522" mass="58917">MNIQQFKYLLLALSLGTVSETFAAQYVRYNVNSIQGQANLKAMEMAFWKMKQMGCADPRSWYYQGAIHQVPQNLKTNPDCPDFVIKNNQPPILKTAWSNCTHASSHSPQRPASDLNFLLWHRLYTARLEAVVRQLSGKTDFTIPYFDYQNIQALSLPPLLRNSMVPAQPVSLTNTAVIPAHQSALYTPARRQNMNAGQTIDVLEAATLNRAITALDNNSLFMTFSNAINQSPHGEMHDYLGGDGQGIDNPILQTSGKDSSGLMANVSSAGFDPVFWLHHAAIDRLWAKWDVKNKNNPYARPSLQMLQQQQWPFVFFDANGQAVRYRTAQEIYRAVYMPDYRYDDMPPQLLEQAGNPADKAKDSSRPLVKSVVLEQTLASPLTSQRQTISVTTSTQKSPFRFLRQLKQRLTARSAQAWTLDLALEIKGNPGNSYQVFLVQDNQRHFIGVINFFGLEHQSHAHAMPSSPEEMTAHSMMEEKNFEVSPFFQHDQPFSLEISPVDGSSNEDAVIIRKIQVSAYQTR</sequence>
<dbReference type="AlphaFoldDB" id="A0A1S8CTM4"/>
<dbReference type="PANTHER" id="PTHR11474">
    <property type="entry name" value="TYROSINASE FAMILY MEMBER"/>
    <property type="match status" value="1"/>
</dbReference>
<evidence type="ECO:0000259" key="4">
    <source>
        <dbReference type="PROSITE" id="PS00498"/>
    </source>
</evidence>
<evidence type="ECO:0000313" key="6">
    <source>
        <dbReference type="Proteomes" id="UP000192132"/>
    </source>
</evidence>
<evidence type="ECO:0000256" key="2">
    <source>
        <dbReference type="ARBA" id="ARBA00023008"/>
    </source>
</evidence>
<dbReference type="EMBL" id="MLCN01000029">
    <property type="protein sequence ID" value="ONG38754.1"/>
    <property type="molecule type" value="Genomic_DNA"/>
</dbReference>
<reference evidence="5 6" key="1">
    <citation type="submission" date="2016-10" db="EMBL/GenBank/DDBJ databases">
        <title>Draft Genome sequence of Alkanindiges sp. strain H1.</title>
        <authorList>
            <person name="Subhash Y."/>
            <person name="Lee S."/>
        </authorList>
    </citation>
    <scope>NUCLEOTIDE SEQUENCE [LARGE SCALE GENOMIC DNA]</scope>
    <source>
        <strain evidence="5 6">H1</strain>
    </source>
</reference>
<keyword evidence="3" id="KW-0732">Signal</keyword>
<feature type="domain" description="Tyrosinase copper-binding" evidence="4">
    <location>
        <begin position="272"/>
        <end position="283"/>
    </location>
</feature>
<accession>A0A1S8CTM4</accession>
<dbReference type="PROSITE" id="PS00498">
    <property type="entry name" value="TYROSINASE_2"/>
    <property type="match status" value="1"/>
</dbReference>
<dbReference type="Proteomes" id="UP000192132">
    <property type="component" value="Unassembled WGS sequence"/>
</dbReference>
<proteinExistence type="predicted"/>
<dbReference type="GO" id="GO:0016491">
    <property type="term" value="F:oxidoreductase activity"/>
    <property type="evidence" value="ECO:0007669"/>
    <property type="project" value="InterPro"/>
</dbReference>
<dbReference type="OrthoDB" id="2874181at2"/>
<dbReference type="InterPro" id="IPR008922">
    <property type="entry name" value="Di-copper_centre_dom_sf"/>
</dbReference>
<dbReference type="Pfam" id="PF00264">
    <property type="entry name" value="Tyrosinase"/>
    <property type="match status" value="1"/>
</dbReference>
<dbReference type="Gene3D" id="1.10.1280.10">
    <property type="entry name" value="Di-copper center containing domain from catechol oxidase"/>
    <property type="match status" value="1"/>
</dbReference>
<dbReference type="InterPro" id="IPR002227">
    <property type="entry name" value="Tyrosinase_Cu-bd"/>
</dbReference>